<dbReference type="PANTHER" id="PTHR13847">
    <property type="entry name" value="SARCOSINE DEHYDROGENASE-RELATED"/>
    <property type="match status" value="1"/>
</dbReference>
<dbReference type="Proteomes" id="UP001203945">
    <property type="component" value="Unassembled WGS sequence"/>
</dbReference>
<geneLocation type="plasmid" evidence="3">
    <name>unnamed1</name>
</geneLocation>
<dbReference type="Pfam" id="PF01266">
    <property type="entry name" value="DAO"/>
    <property type="match status" value="1"/>
</dbReference>
<accession>A0ABT1MKM9</accession>
<dbReference type="EMBL" id="JAKZEU010000001">
    <property type="protein sequence ID" value="MCQ0968857.1"/>
    <property type="molecule type" value="Genomic_DNA"/>
</dbReference>
<protein>
    <submittedName>
        <fullName evidence="3">FAD-binding oxidoreductase</fullName>
    </submittedName>
</protein>
<evidence type="ECO:0000256" key="1">
    <source>
        <dbReference type="ARBA" id="ARBA00023002"/>
    </source>
</evidence>
<sequence length="333" mass="34945">MVIGGGIFGLSCAWEMTRRGAHVRLYEADHVGAGASGGQVGALAPHAPDPWNEKKQVQLDSLLMASDFWAGVEDASGQPTGYARTGRLQPVTDSDALTPRIAAAAHRWPDGIGMRLTDAPASVLAAPGLWLQDDLTARLNPRAALAALAAAIRAKGGEVIEGNPAPAEDLHPTLWATGIDGLAALNDATGRAIGKGVKGQSALLDFAAPDSPQIFADGLYIVPHDDGTTAVGSTSENEFSHDQPDALLDDLISRARELCPTLADAPVIERWAGIRPRARSRAPILGPWPDRPGHFVANGGFKIGFGMAQVIARMMADLILDGRDTVPDGFRVT</sequence>
<feature type="domain" description="FAD dependent oxidoreductase" evidence="2">
    <location>
        <begin position="2"/>
        <end position="318"/>
    </location>
</feature>
<evidence type="ECO:0000313" key="4">
    <source>
        <dbReference type="Proteomes" id="UP001203945"/>
    </source>
</evidence>
<keyword evidence="1" id="KW-0560">Oxidoreductase</keyword>
<dbReference type="SUPFAM" id="SSF51971">
    <property type="entry name" value="Nucleotide-binding domain"/>
    <property type="match status" value="1"/>
</dbReference>
<dbReference type="InterPro" id="IPR006076">
    <property type="entry name" value="FAD-dep_OxRdtase"/>
</dbReference>
<keyword evidence="3" id="KW-0614">Plasmid</keyword>
<comment type="caution">
    <text evidence="3">The sequence shown here is derived from an EMBL/GenBank/DDBJ whole genome shotgun (WGS) entry which is preliminary data.</text>
</comment>
<reference evidence="3 4" key="1">
    <citation type="submission" date="2022-03" db="EMBL/GenBank/DDBJ databases">
        <authorList>
            <person name="He Y."/>
        </authorList>
    </citation>
    <scope>NUCLEOTIDE SEQUENCE [LARGE SCALE GENOMIC DNA]</scope>
    <source>
        <strain evidence="3 4">TK19116</strain>
        <plasmid evidence="3">unnamed1</plasmid>
    </source>
</reference>
<keyword evidence="4" id="KW-1185">Reference proteome</keyword>
<organism evidence="3 4">
    <name type="scientific">Paracoccus albicereus</name>
    <dbReference type="NCBI Taxonomy" id="2922394"/>
    <lineage>
        <taxon>Bacteria</taxon>
        <taxon>Pseudomonadati</taxon>
        <taxon>Pseudomonadota</taxon>
        <taxon>Alphaproteobacteria</taxon>
        <taxon>Rhodobacterales</taxon>
        <taxon>Paracoccaceae</taxon>
        <taxon>Paracoccus</taxon>
    </lineage>
</organism>
<evidence type="ECO:0000259" key="2">
    <source>
        <dbReference type="Pfam" id="PF01266"/>
    </source>
</evidence>
<name>A0ABT1MKM9_9RHOB</name>
<dbReference type="InterPro" id="IPR036188">
    <property type="entry name" value="FAD/NAD-bd_sf"/>
</dbReference>
<dbReference type="PANTHER" id="PTHR13847:SF289">
    <property type="entry name" value="GLYCINE OXIDASE"/>
    <property type="match status" value="1"/>
</dbReference>
<evidence type="ECO:0000313" key="3">
    <source>
        <dbReference type="EMBL" id="MCQ0968857.1"/>
    </source>
</evidence>
<dbReference type="Gene3D" id="3.50.50.60">
    <property type="entry name" value="FAD/NAD(P)-binding domain"/>
    <property type="match status" value="2"/>
</dbReference>
<dbReference type="RefSeq" id="WP_255328462.1">
    <property type="nucleotide sequence ID" value="NZ_JAKZEU010000001.1"/>
</dbReference>
<proteinExistence type="predicted"/>
<gene>
    <name evidence="3" type="ORF">MLD63_00190</name>
</gene>
<dbReference type="Gene3D" id="3.30.9.10">
    <property type="entry name" value="D-Amino Acid Oxidase, subunit A, domain 2"/>
    <property type="match status" value="2"/>
</dbReference>